<dbReference type="UniPathway" id="UPA00034">
    <property type="reaction ID" value="UER00015"/>
</dbReference>
<dbReference type="InterPro" id="IPR001048">
    <property type="entry name" value="Asp/Glu/Uridylate_kinase"/>
</dbReference>
<dbReference type="Pfam" id="PF22468">
    <property type="entry name" value="ACT_9"/>
    <property type="match status" value="1"/>
</dbReference>
<evidence type="ECO:0000256" key="11">
    <source>
        <dbReference type="ARBA" id="ARBA00022840"/>
    </source>
</evidence>
<dbReference type="KEGG" id="blen:NCTC4824_01447"/>
<dbReference type="EC" id="2.7.2.4" evidence="17"/>
<dbReference type="InterPro" id="IPR001341">
    <property type="entry name" value="Asp_kinase"/>
</dbReference>
<dbReference type="InterPro" id="IPR045865">
    <property type="entry name" value="ACT-like_dom_sf"/>
</dbReference>
<proteinExistence type="inferred from homology"/>
<comment type="pathway">
    <text evidence="3 18">Amino-acid biosynthesis; L-methionine biosynthesis via de novo pathway; L-homoserine from L-aspartate: step 1/3.</text>
</comment>
<evidence type="ECO:0000256" key="15">
    <source>
        <dbReference type="ARBA" id="ARBA00063835"/>
    </source>
</evidence>
<keyword evidence="6 18" id="KW-0028">Amino-acid biosynthesis</keyword>
<dbReference type="GO" id="GO:0004072">
    <property type="term" value="F:aspartate kinase activity"/>
    <property type="evidence" value="ECO:0007669"/>
    <property type="project" value="UniProtKB-EC"/>
</dbReference>
<evidence type="ECO:0000256" key="13">
    <source>
        <dbReference type="ARBA" id="ARBA00023154"/>
    </source>
</evidence>
<sequence>MGTIVIKFGGSSLSTTDKIKQAAKRIANYKEKGKKVVVVVSAMGKTTDQLLQLAEQITENPAKREMDMLLATGEQVSISLLSMALTEMGMPAVSFTGWQAGIVTEKVHSNARIVDVKIDPIERKLSEGKIIVAAGFQGVTEDGEITTLGRGGSDTTAVALAAALGAERCLICTDVTGVYTSDPRYVPQARKLPAISYDEMLELANLGAGVLHPRAVEFAKNHKVSLEVRSSTEDEEGTVIEEEVSMENNLIVRGVAFEKDMTRLTVFGLKNEITGLSSIFSELAKSEIDVDIIIQSQTDGNKTNLSFSIKNKDRQAAVNVLESQKETLGFESIEYEAGLAKVSIVGSGMVSNPGVAAQMFQVLADKDIQIKMVSTSEIKVSAVVEEAKMHAAAQTLHEAFDLGAVAEEVK</sequence>
<dbReference type="CDD" id="cd04261">
    <property type="entry name" value="AAK_AKii-LysC-BS"/>
    <property type="match status" value="1"/>
</dbReference>
<evidence type="ECO:0000256" key="6">
    <source>
        <dbReference type="ARBA" id="ARBA00022605"/>
    </source>
</evidence>
<dbReference type="NCBIfam" id="NF005156">
    <property type="entry name" value="PRK06635.1-5"/>
    <property type="match status" value="1"/>
</dbReference>
<dbReference type="InterPro" id="IPR005260">
    <property type="entry name" value="Asp_kin_monofn"/>
</dbReference>
<dbReference type="InterPro" id="IPR002912">
    <property type="entry name" value="ACT_dom"/>
</dbReference>
<comment type="function">
    <text evidence="1">Catalyzes the phosphorylation of the beta-carboxyl group of aspartic acid with ATP to yield 4-phospho-L-aspartate, which is involved in the branched biosynthetic pathway leading to the biosynthesis of amino acids threonine, isoleucine and methionine.</text>
</comment>
<evidence type="ECO:0000256" key="18">
    <source>
        <dbReference type="RuleBase" id="RU004249"/>
    </source>
</evidence>
<comment type="pathway">
    <text evidence="4 18">Amino-acid biosynthesis; L-threonine biosynthesis; L-threonine from L-aspartate: step 1/5.</text>
</comment>
<dbReference type="PANTHER" id="PTHR21499">
    <property type="entry name" value="ASPARTATE KINASE"/>
    <property type="match status" value="1"/>
</dbReference>
<feature type="binding site" evidence="16">
    <location>
        <begin position="173"/>
        <end position="174"/>
    </location>
    <ligand>
        <name>ATP</name>
        <dbReference type="ChEBI" id="CHEBI:30616"/>
    </ligand>
</feature>
<evidence type="ECO:0000313" key="20">
    <source>
        <dbReference type="EMBL" id="SQI55222.1"/>
    </source>
</evidence>
<dbReference type="GO" id="GO:0005524">
    <property type="term" value="F:ATP binding"/>
    <property type="evidence" value="ECO:0007669"/>
    <property type="project" value="UniProtKB-KW"/>
</dbReference>
<gene>
    <name evidence="20" type="primary">lysC</name>
    <name evidence="20" type="ORF">NCTC4824_01447</name>
</gene>
<dbReference type="InterPro" id="IPR054352">
    <property type="entry name" value="ACT_Aspartokinase"/>
</dbReference>
<keyword evidence="9 16" id="KW-0547">Nucleotide-binding</keyword>
<evidence type="ECO:0000256" key="5">
    <source>
        <dbReference type="ARBA" id="ARBA00010122"/>
    </source>
</evidence>
<keyword evidence="10 17" id="KW-0418">Kinase</keyword>
<name>A0A2X4W8K2_LEDLE</name>
<evidence type="ECO:0000256" key="10">
    <source>
        <dbReference type="ARBA" id="ARBA00022777"/>
    </source>
</evidence>
<comment type="similarity">
    <text evidence="5 17">Belongs to the aspartokinase family.</text>
</comment>
<dbReference type="FunFam" id="3.30.2130.10:FF:000001">
    <property type="entry name" value="Bifunctional aspartokinase/homoserine dehydrogenase"/>
    <property type="match status" value="1"/>
</dbReference>
<accession>A0A2X4W8K2</accession>
<dbReference type="SUPFAM" id="SSF55021">
    <property type="entry name" value="ACT-like"/>
    <property type="match status" value="2"/>
</dbReference>
<comment type="pathway">
    <text evidence="2 18">Amino-acid biosynthesis; L-lysine biosynthesis via DAP pathway; (S)-tetrahydrodipicolinate from L-aspartate: step 1/4.</text>
</comment>
<keyword evidence="8" id="KW-0677">Repeat</keyword>
<keyword evidence="7 17" id="KW-0808">Transferase</keyword>
<evidence type="ECO:0000256" key="14">
    <source>
        <dbReference type="ARBA" id="ARBA00047872"/>
    </source>
</evidence>
<keyword evidence="21" id="KW-1185">Reference proteome</keyword>
<dbReference type="GO" id="GO:0009090">
    <property type="term" value="P:homoserine biosynthetic process"/>
    <property type="evidence" value="ECO:0007669"/>
    <property type="project" value="TreeGrafter"/>
</dbReference>
<dbReference type="InterPro" id="IPR041740">
    <property type="entry name" value="AKii-LysC-BS"/>
</dbReference>
<comment type="catalytic activity">
    <reaction evidence="14 17">
        <text>L-aspartate + ATP = 4-phospho-L-aspartate + ADP</text>
        <dbReference type="Rhea" id="RHEA:23776"/>
        <dbReference type="ChEBI" id="CHEBI:29991"/>
        <dbReference type="ChEBI" id="CHEBI:30616"/>
        <dbReference type="ChEBI" id="CHEBI:57535"/>
        <dbReference type="ChEBI" id="CHEBI:456216"/>
        <dbReference type="EC" id="2.7.2.4"/>
    </reaction>
</comment>
<evidence type="ECO:0000259" key="19">
    <source>
        <dbReference type="PROSITE" id="PS51671"/>
    </source>
</evidence>
<feature type="binding site" evidence="16">
    <location>
        <position position="47"/>
    </location>
    <ligand>
        <name>substrate</name>
    </ligand>
</feature>
<evidence type="ECO:0000256" key="8">
    <source>
        <dbReference type="ARBA" id="ARBA00022737"/>
    </source>
</evidence>
<dbReference type="GO" id="GO:0005829">
    <property type="term" value="C:cytosol"/>
    <property type="evidence" value="ECO:0007669"/>
    <property type="project" value="TreeGrafter"/>
</dbReference>
<dbReference type="InterPro" id="IPR036393">
    <property type="entry name" value="AceGlu_kinase-like_sf"/>
</dbReference>
<evidence type="ECO:0000256" key="4">
    <source>
        <dbReference type="ARBA" id="ARBA00005139"/>
    </source>
</evidence>
<evidence type="ECO:0000256" key="12">
    <source>
        <dbReference type="ARBA" id="ARBA00022915"/>
    </source>
</evidence>
<dbReference type="NCBIfam" id="NF005155">
    <property type="entry name" value="PRK06635.1-4"/>
    <property type="match status" value="1"/>
</dbReference>
<feature type="binding site" evidence="16">
    <location>
        <position position="74"/>
    </location>
    <ligand>
        <name>substrate</name>
    </ligand>
</feature>
<dbReference type="NCBIfam" id="TIGR00657">
    <property type="entry name" value="asp_kinases"/>
    <property type="match status" value="1"/>
</dbReference>
<dbReference type="InterPro" id="IPR018042">
    <property type="entry name" value="Aspartate_kinase_CS"/>
</dbReference>
<dbReference type="PROSITE" id="PS00324">
    <property type="entry name" value="ASPARTOKINASE"/>
    <property type="match status" value="1"/>
</dbReference>
<evidence type="ECO:0000256" key="17">
    <source>
        <dbReference type="RuleBase" id="RU003448"/>
    </source>
</evidence>
<dbReference type="CDD" id="cd04913">
    <property type="entry name" value="ACT_AKii-LysC-BS-like_1"/>
    <property type="match status" value="1"/>
</dbReference>
<dbReference type="SUPFAM" id="SSF53633">
    <property type="entry name" value="Carbamate kinase-like"/>
    <property type="match status" value="1"/>
</dbReference>
<dbReference type="STRING" id="1348624.GCA_001591545_00535"/>
<dbReference type="CDD" id="cd04923">
    <property type="entry name" value="ACT_AK-LysC-DapG-like_2"/>
    <property type="match status" value="1"/>
</dbReference>
<comment type="subunit">
    <text evidence="15">Tetramer consisting of 2 isoforms Alpha (catalytic and regulation) and of a homodimer of 2 isoforms Beta (regulation).</text>
</comment>
<feature type="domain" description="ACT" evidence="19">
    <location>
        <begin position="264"/>
        <end position="338"/>
    </location>
</feature>
<keyword evidence="13" id="KW-0457">Lysine biosynthesis</keyword>
<evidence type="ECO:0000256" key="7">
    <source>
        <dbReference type="ARBA" id="ARBA00022679"/>
    </source>
</evidence>
<protein>
    <recommendedName>
        <fullName evidence="17">Aspartokinase</fullName>
        <ecNumber evidence="17">2.7.2.4</ecNumber>
    </recommendedName>
</protein>
<evidence type="ECO:0000256" key="2">
    <source>
        <dbReference type="ARBA" id="ARBA00004766"/>
    </source>
</evidence>
<dbReference type="PIRSF" id="PIRSF000726">
    <property type="entry name" value="Asp_kin"/>
    <property type="match status" value="1"/>
</dbReference>
<evidence type="ECO:0000256" key="9">
    <source>
        <dbReference type="ARBA" id="ARBA00022741"/>
    </source>
</evidence>
<dbReference type="NCBIfam" id="TIGR00656">
    <property type="entry name" value="asp_kin_monofn"/>
    <property type="match status" value="1"/>
</dbReference>
<dbReference type="UniPathway" id="UPA00051">
    <property type="reaction ID" value="UER00462"/>
</dbReference>
<dbReference type="PROSITE" id="PS51671">
    <property type="entry name" value="ACT"/>
    <property type="match status" value="2"/>
</dbReference>
<keyword evidence="12" id="KW-0220">Diaminopimelate biosynthesis</keyword>
<dbReference type="GO" id="GO:0009088">
    <property type="term" value="P:threonine biosynthetic process"/>
    <property type="evidence" value="ECO:0007669"/>
    <property type="project" value="UniProtKB-UniPathway"/>
</dbReference>
<dbReference type="GO" id="GO:0019877">
    <property type="term" value="P:diaminopimelate biosynthetic process"/>
    <property type="evidence" value="ECO:0007669"/>
    <property type="project" value="UniProtKB-KW"/>
</dbReference>
<dbReference type="Proteomes" id="UP000249134">
    <property type="component" value="Chromosome 1"/>
</dbReference>
<keyword evidence="11 16" id="KW-0067">ATP-binding</keyword>
<dbReference type="AlphaFoldDB" id="A0A2X4W8K2"/>
<feature type="binding site" evidence="16">
    <location>
        <begin position="7"/>
        <end position="10"/>
    </location>
    <ligand>
        <name>ATP</name>
        <dbReference type="ChEBI" id="CHEBI:30616"/>
    </ligand>
</feature>
<evidence type="ECO:0000256" key="1">
    <source>
        <dbReference type="ARBA" id="ARBA00003121"/>
    </source>
</evidence>
<dbReference type="NCBIfam" id="NF005154">
    <property type="entry name" value="PRK06635.1-2"/>
    <property type="match status" value="1"/>
</dbReference>
<dbReference type="Pfam" id="PF00696">
    <property type="entry name" value="AA_kinase"/>
    <property type="match status" value="1"/>
</dbReference>
<evidence type="ECO:0000313" key="21">
    <source>
        <dbReference type="Proteomes" id="UP000249134"/>
    </source>
</evidence>
<evidence type="ECO:0000256" key="3">
    <source>
        <dbReference type="ARBA" id="ARBA00004986"/>
    </source>
</evidence>
<dbReference type="EMBL" id="LS483476">
    <property type="protein sequence ID" value="SQI55222.1"/>
    <property type="molecule type" value="Genomic_DNA"/>
</dbReference>
<evidence type="ECO:0000256" key="16">
    <source>
        <dbReference type="PIRSR" id="PIRSR000726-1"/>
    </source>
</evidence>
<feature type="binding site" evidence="16">
    <location>
        <position position="184"/>
    </location>
    <ligand>
        <name>ATP</name>
        <dbReference type="ChEBI" id="CHEBI:30616"/>
    </ligand>
</feature>
<dbReference type="UniPathway" id="UPA00050">
    <property type="reaction ID" value="UER00461"/>
</dbReference>
<dbReference type="Gene3D" id="3.40.1160.10">
    <property type="entry name" value="Acetylglutamate kinase-like"/>
    <property type="match status" value="1"/>
</dbReference>
<dbReference type="GO" id="GO:0009089">
    <property type="term" value="P:lysine biosynthetic process via diaminopimelate"/>
    <property type="evidence" value="ECO:0007669"/>
    <property type="project" value="UniProtKB-UniPathway"/>
</dbReference>
<feature type="domain" description="ACT" evidence="19">
    <location>
        <begin position="344"/>
        <end position="410"/>
    </location>
</feature>
<dbReference type="Gene3D" id="3.30.2130.10">
    <property type="entry name" value="VC0802-like"/>
    <property type="match status" value="1"/>
</dbReference>
<dbReference type="PANTHER" id="PTHR21499:SF68">
    <property type="entry name" value="ASPARTOKINASE 2"/>
    <property type="match status" value="1"/>
</dbReference>
<dbReference type="RefSeq" id="WP_066137019.1">
    <property type="nucleotide sequence ID" value="NZ_CBCSGM010000001.1"/>
</dbReference>
<feature type="binding site" evidence="16">
    <location>
        <position position="179"/>
    </location>
    <ligand>
        <name>ATP</name>
        <dbReference type="ChEBI" id="CHEBI:30616"/>
    </ligand>
</feature>
<organism evidence="20 21">
    <name type="scientific">Lederbergia lenta</name>
    <name type="common">Bacillus lentus</name>
    <dbReference type="NCBI Taxonomy" id="1467"/>
    <lineage>
        <taxon>Bacteria</taxon>
        <taxon>Bacillati</taxon>
        <taxon>Bacillota</taxon>
        <taxon>Bacilli</taxon>
        <taxon>Bacillales</taxon>
        <taxon>Bacillaceae</taxon>
        <taxon>Lederbergia</taxon>
    </lineage>
</organism>
<reference evidence="20 21" key="1">
    <citation type="submission" date="2018-06" db="EMBL/GenBank/DDBJ databases">
        <authorList>
            <consortium name="Pathogen Informatics"/>
            <person name="Doyle S."/>
        </authorList>
    </citation>
    <scope>NUCLEOTIDE SEQUENCE [LARGE SCALE GENOMIC DNA]</scope>
    <source>
        <strain evidence="20 21">NCTC4824</strain>
    </source>
</reference>
<dbReference type="FunFam" id="3.40.1160.10:FF:000002">
    <property type="entry name" value="Aspartokinase"/>
    <property type="match status" value="1"/>
</dbReference>